<sequence length="97" mass="10845">MSSSPRVLRFQARALQQIDEALGYVHARSPQGAAKVEARLTDLLERLRAHPKLGVRTSVAGVRRISLVSYPYLVDDVTTDAAIIVQRFRHTARRPVP</sequence>
<name>A0A840ZFB7_9HYPH</name>
<dbReference type="RefSeq" id="WP_183563929.1">
    <property type="nucleotide sequence ID" value="NZ_JACHOP010000001.1"/>
</dbReference>
<dbReference type="Pfam" id="PF05016">
    <property type="entry name" value="ParE_toxin"/>
    <property type="match status" value="1"/>
</dbReference>
<organism evidence="2 3">
    <name type="scientific">Methylorubrum rhodinum</name>
    <dbReference type="NCBI Taxonomy" id="29428"/>
    <lineage>
        <taxon>Bacteria</taxon>
        <taxon>Pseudomonadati</taxon>
        <taxon>Pseudomonadota</taxon>
        <taxon>Alphaproteobacteria</taxon>
        <taxon>Hyphomicrobiales</taxon>
        <taxon>Methylobacteriaceae</taxon>
        <taxon>Methylorubrum</taxon>
    </lineage>
</organism>
<dbReference type="Proteomes" id="UP000583454">
    <property type="component" value="Unassembled WGS sequence"/>
</dbReference>
<evidence type="ECO:0000313" key="3">
    <source>
        <dbReference type="Proteomes" id="UP000583454"/>
    </source>
</evidence>
<accession>A0A840ZFB7</accession>
<protein>
    <submittedName>
        <fullName evidence="2">Plasmid stabilization system protein ParE</fullName>
    </submittedName>
</protein>
<reference evidence="2 3" key="1">
    <citation type="submission" date="2020-08" db="EMBL/GenBank/DDBJ databases">
        <title>Genomic Encyclopedia of Type Strains, Phase IV (KMG-IV): sequencing the most valuable type-strain genomes for metagenomic binning, comparative biology and taxonomic classification.</title>
        <authorList>
            <person name="Goeker M."/>
        </authorList>
    </citation>
    <scope>NUCLEOTIDE SEQUENCE [LARGE SCALE GENOMIC DNA]</scope>
    <source>
        <strain evidence="2 3">DSM 2163</strain>
    </source>
</reference>
<dbReference type="Gene3D" id="3.30.2310.20">
    <property type="entry name" value="RelE-like"/>
    <property type="match status" value="1"/>
</dbReference>
<evidence type="ECO:0000313" key="2">
    <source>
        <dbReference type="EMBL" id="MBB5755687.1"/>
    </source>
</evidence>
<comment type="caution">
    <text evidence="2">The sequence shown here is derived from an EMBL/GenBank/DDBJ whole genome shotgun (WGS) entry which is preliminary data.</text>
</comment>
<gene>
    <name evidence="2" type="ORF">HNR00_000376</name>
</gene>
<proteinExistence type="predicted"/>
<dbReference type="InterPro" id="IPR035093">
    <property type="entry name" value="RelE/ParE_toxin_dom_sf"/>
</dbReference>
<keyword evidence="1" id="KW-1277">Toxin-antitoxin system</keyword>
<keyword evidence="3" id="KW-1185">Reference proteome</keyword>
<dbReference type="InterPro" id="IPR007712">
    <property type="entry name" value="RelE/ParE_toxin"/>
</dbReference>
<dbReference type="AlphaFoldDB" id="A0A840ZFB7"/>
<evidence type="ECO:0000256" key="1">
    <source>
        <dbReference type="ARBA" id="ARBA00022649"/>
    </source>
</evidence>
<dbReference type="EMBL" id="JACHOP010000001">
    <property type="protein sequence ID" value="MBB5755687.1"/>
    <property type="molecule type" value="Genomic_DNA"/>
</dbReference>